<feature type="compositionally biased region" description="Basic and acidic residues" evidence="8">
    <location>
        <begin position="185"/>
        <end position="202"/>
    </location>
</feature>
<keyword evidence="9" id="KW-0472">Membrane</keyword>
<keyword evidence="2" id="KW-0285">Flavoprotein</keyword>
<dbReference type="InterPro" id="IPR024932">
    <property type="entry name" value="ApbE"/>
</dbReference>
<protein>
    <recommendedName>
        <fullName evidence="6">fumarate reductase (NADH)</fullName>
        <ecNumber evidence="6">1.3.1.6</ecNumber>
    </recommendedName>
    <alternativeName>
        <fullName evidence="7">NADH-dependent fumarate reductase</fullName>
    </alternativeName>
</protein>
<comment type="catalytic activity">
    <reaction evidence="5">
        <text>succinate + NAD(+) = fumarate + NADH + H(+)</text>
        <dbReference type="Rhea" id="RHEA:18281"/>
        <dbReference type="ChEBI" id="CHEBI:15378"/>
        <dbReference type="ChEBI" id="CHEBI:29806"/>
        <dbReference type="ChEBI" id="CHEBI:30031"/>
        <dbReference type="ChEBI" id="CHEBI:57540"/>
        <dbReference type="ChEBI" id="CHEBI:57945"/>
        <dbReference type="EC" id="1.3.1.6"/>
    </reaction>
</comment>
<keyword evidence="9" id="KW-1133">Transmembrane helix</keyword>
<feature type="domain" description="FAD-dependent oxidoreductase 2 FAD-binding" evidence="11">
    <location>
        <begin position="698"/>
        <end position="1165"/>
    </location>
</feature>
<gene>
    <name evidence="12" type="ORF">PGLA1383_LOCUS16646</name>
</gene>
<reference evidence="12" key="1">
    <citation type="submission" date="2021-02" db="EMBL/GenBank/DDBJ databases">
        <authorList>
            <person name="Dougan E. K."/>
            <person name="Rhodes N."/>
            <person name="Thang M."/>
            <person name="Chan C."/>
        </authorList>
    </citation>
    <scope>NUCLEOTIDE SEQUENCE</scope>
</reference>
<dbReference type="OMA" id="CHRAPDQ"/>
<dbReference type="InterPro" id="IPR003953">
    <property type="entry name" value="FAD-dep_OxRdtase_2_FAD-bd"/>
</dbReference>
<evidence type="ECO:0000313" key="13">
    <source>
        <dbReference type="Proteomes" id="UP000654075"/>
    </source>
</evidence>
<keyword evidence="3" id="KW-0274">FAD</keyword>
<organism evidence="12 13">
    <name type="scientific">Polarella glacialis</name>
    <name type="common">Dinoflagellate</name>
    <dbReference type="NCBI Taxonomy" id="89957"/>
    <lineage>
        <taxon>Eukaryota</taxon>
        <taxon>Sar</taxon>
        <taxon>Alveolata</taxon>
        <taxon>Dinophyceae</taxon>
        <taxon>Suessiales</taxon>
        <taxon>Suessiaceae</taxon>
        <taxon>Polarella</taxon>
    </lineage>
</organism>
<dbReference type="InterPro" id="IPR050315">
    <property type="entry name" value="FAD-oxidoreductase_2"/>
</dbReference>
<sequence length="1312" mass="141386">MATLRLTKLAVAAALFLCTATRTAEAWSGRGFPGRHHGFDSDGFGGRRQYGGQDHYYRQQPCPQYQAMKVSGWQPSVSASSPGLQGFSGQSLKAALPGVRTADRSVQLTADGTALQIRGWRPVPTRGLACLPREARVSDDRRYEVLEAIVAIPHGSDPSRASVRQFREGVEVKVPHRATAAPLSRPDHKEPARSPDHKETARSWKRPAAPVLPPRPKATLPPSDGVEVLEEDYPDPEKSPDACSGYLDNRGEFQNQAPPLNLCTDSISQKRSFVSCHFKQMIQQLIGNSKTRNGGDAKPVAAPKPPAASAPAPPPPPAAKKADGEASASQSVGGSWTKPKGPSPDDDVLLEAWKGQGKLHVLEGLWCTVPYKVTVVVGAGMDAEASRSKAQEILDGVAKEAESIFSHFVDSSEVSAINRLGAGEVHKPSAKMRKVLDMAGTVNRLTRGAFDPAILPIARYYEANGGLSVDESEIKRLAAFSKWACFQISDDGVSKKQAEAQMDLCGLAKGWAIDEMADRLKQAGFTACYVDWGGDIKVTGTHPAGRNWTVGVVEPPSEPGADDTGEDRRYLIHADLRDGQSIATSGDYLQVLGPNLSHILDPRTGAPVKITGDTCASVSVVTNSCMIADALATAAMVAGTVKAGRQLLDMFQGSGLKDPVMDYLLYSRAGPRVCRFVAPGLEKPEHREDRLARHEEAHVIIVGGGLAGISAAIEAVKARAKVTLIEKEADMGGNSAKATSGINACGTRVQRSSGVDDDGRYFERDTFVSAKGGTSELACVSMLSTKSADAIHWLMDEMGVPLTSLSQLGGHAKKRTHRVPPREDGTPVPVGYTIMSHARGAAKAYEGIEVKTSCTMKKLLQKETKDGGIEVIGVEYEDSSGTTHQLMADSVILTTGGFGFDHSSGSLMQQHRPDLVGVPTTNGKFANGDGIKLGTEIGASLVDMDKVQLHPTAFIDPKDPGNHTKYLGPEALRGSGGILLDQKGRRFVNELDLRSVVSNKILENCDNYIMPDGAEYRPWAWCLLNEEAQEKFGKPMLSFYKDQVGLFEAVEGIKGVAEKIGCDEATIIETLKEYAAAVETKICSKTGKVVFPSKISENDTDFILARITPCIHYCMGGLKISSSAEVLCPAKTGAVGKTTHIKRLFAAGECTGGVHGNNRLGGNSLLECVVYGRIAGERAATINQKTEGLLNTGEWMPVRLREVRATDEVYGQNTAVYRFELHGQLQITGLDVAWFCKVIGYLTVVGFVFILLLVVLFLFVVVCSLLFLFLHPKQMQGRPFHFDPRRAGRRHADWLLQPAAQPCLCTPRKVGR</sequence>
<evidence type="ECO:0000256" key="10">
    <source>
        <dbReference type="SAM" id="SignalP"/>
    </source>
</evidence>
<dbReference type="OrthoDB" id="10252157at2759"/>
<dbReference type="InterPro" id="IPR003374">
    <property type="entry name" value="ApbE-like_sf"/>
</dbReference>
<dbReference type="Pfam" id="PF00890">
    <property type="entry name" value="FAD_binding_2"/>
    <property type="match status" value="1"/>
</dbReference>
<keyword evidence="10" id="KW-0732">Signal</keyword>
<dbReference type="EC" id="1.3.1.6" evidence="6"/>
<dbReference type="Gene3D" id="3.10.520.10">
    <property type="entry name" value="ApbE-like domains"/>
    <property type="match status" value="1"/>
</dbReference>
<dbReference type="InterPro" id="IPR036188">
    <property type="entry name" value="FAD/NAD-bd_sf"/>
</dbReference>
<dbReference type="GO" id="GO:0016156">
    <property type="term" value="F:fumarate reductase (NADH) activity"/>
    <property type="evidence" value="ECO:0007669"/>
    <property type="project" value="UniProtKB-EC"/>
</dbReference>
<evidence type="ECO:0000256" key="5">
    <source>
        <dbReference type="ARBA" id="ARBA00050832"/>
    </source>
</evidence>
<comment type="cofactor">
    <cofactor evidence="1">
        <name>FAD</name>
        <dbReference type="ChEBI" id="CHEBI:57692"/>
    </cofactor>
</comment>
<dbReference type="SUPFAM" id="SSF51905">
    <property type="entry name" value="FAD/NAD(P)-binding domain"/>
    <property type="match status" value="1"/>
</dbReference>
<dbReference type="InterPro" id="IPR027477">
    <property type="entry name" value="Succ_DH/fumarate_Rdtase_cat_sf"/>
</dbReference>
<dbReference type="Gene3D" id="3.50.50.60">
    <property type="entry name" value="FAD/NAD(P)-binding domain"/>
    <property type="match status" value="1"/>
</dbReference>
<keyword evidence="13" id="KW-1185">Reference proteome</keyword>
<dbReference type="GO" id="GO:0010181">
    <property type="term" value="F:FMN binding"/>
    <property type="evidence" value="ECO:0007669"/>
    <property type="project" value="InterPro"/>
</dbReference>
<dbReference type="SUPFAM" id="SSF143631">
    <property type="entry name" value="ApbE-like"/>
    <property type="match status" value="1"/>
</dbReference>
<dbReference type="FunFam" id="3.90.700.10:FF:000007">
    <property type="entry name" value="NADH-dependent fumarate reductase"/>
    <property type="match status" value="1"/>
</dbReference>
<dbReference type="InterPro" id="IPR010960">
    <property type="entry name" value="Flavocytochrome_c"/>
</dbReference>
<name>A0A813ECN2_POLGL</name>
<feature type="region of interest" description="Disordered" evidence="8">
    <location>
        <begin position="287"/>
        <end position="349"/>
    </location>
</feature>
<dbReference type="Gene3D" id="3.90.700.10">
    <property type="entry name" value="Succinate dehydrogenase/fumarate reductase flavoprotein, catalytic domain"/>
    <property type="match status" value="1"/>
</dbReference>
<evidence type="ECO:0000256" key="3">
    <source>
        <dbReference type="ARBA" id="ARBA00022827"/>
    </source>
</evidence>
<evidence type="ECO:0000259" key="11">
    <source>
        <dbReference type="Pfam" id="PF00890"/>
    </source>
</evidence>
<accession>A0A813ECN2</accession>
<feature type="compositionally biased region" description="Pro residues" evidence="8">
    <location>
        <begin position="302"/>
        <end position="318"/>
    </location>
</feature>
<feature type="signal peptide" evidence="10">
    <location>
        <begin position="1"/>
        <end position="26"/>
    </location>
</feature>
<keyword evidence="4" id="KW-0560">Oxidoreductase</keyword>
<evidence type="ECO:0000256" key="6">
    <source>
        <dbReference type="ARBA" id="ARBA00067004"/>
    </source>
</evidence>
<dbReference type="PANTHER" id="PTHR43400:SF7">
    <property type="entry name" value="FAD-DEPENDENT OXIDOREDUCTASE 2 FAD BINDING DOMAIN-CONTAINING PROTEIN"/>
    <property type="match status" value="1"/>
</dbReference>
<comment type="caution">
    <text evidence="12">The sequence shown here is derived from an EMBL/GenBank/DDBJ whole genome shotgun (WGS) entry which is preliminary data.</text>
</comment>
<evidence type="ECO:0000313" key="12">
    <source>
        <dbReference type="EMBL" id="CAE8598235.1"/>
    </source>
</evidence>
<dbReference type="Pfam" id="PF02424">
    <property type="entry name" value="ApbE"/>
    <property type="match status" value="1"/>
</dbReference>
<evidence type="ECO:0000256" key="1">
    <source>
        <dbReference type="ARBA" id="ARBA00001974"/>
    </source>
</evidence>
<evidence type="ECO:0000256" key="2">
    <source>
        <dbReference type="ARBA" id="ARBA00022630"/>
    </source>
</evidence>
<proteinExistence type="predicted"/>
<dbReference type="PANTHER" id="PTHR43400">
    <property type="entry name" value="FUMARATE REDUCTASE"/>
    <property type="match status" value="1"/>
</dbReference>
<feature type="region of interest" description="Disordered" evidence="8">
    <location>
        <begin position="171"/>
        <end position="251"/>
    </location>
</feature>
<dbReference type="EMBL" id="CAJNNV010010128">
    <property type="protein sequence ID" value="CAE8598235.1"/>
    <property type="molecule type" value="Genomic_DNA"/>
</dbReference>
<evidence type="ECO:0000256" key="8">
    <source>
        <dbReference type="SAM" id="MobiDB-lite"/>
    </source>
</evidence>
<keyword evidence="9" id="KW-0812">Transmembrane</keyword>
<feature type="chain" id="PRO_5033008668" description="fumarate reductase (NADH)" evidence="10">
    <location>
        <begin position="27"/>
        <end position="1312"/>
    </location>
</feature>
<dbReference type="Proteomes" id="UP000654075">
    <property type="component" value="Unassembled WGS sequence"/>
</dbReference>
<feature type="transmembrane region" description="Helical" evidence="9">
    <location>
        <begin position="1238"/>
        <end position="1270"/>
    </location>
</feature>
<evidence type="ECO:0000256" key="7">
    <source>
        <dbReference type="ARBA" id="ARBA00077246"/>
    </source>
</evidence>
<evidence type="ECO:0000256" key="4">
    <source>
        <dbReference type="ARBA" id="ARBA00023002"/>
    </source>
</evidence>
<evidence type="ECO:0000256" key="9">
    <source>
        <dbReference type="SAM" id="Phobius"/>
    </source>
</evidence>
<dbReference type="SUPFAM" id="SSF56425">
    <property type="entry name" value="Succinate dehydrogenase/fumarate reductase flavoprotein, catalytic domain"/>
    <property type="match status" value="1"/>
</dbReference>
<dbReference type="NCBIfam" id="TIGR01813">
    <property type="entry name" value="flavo_cyto_c"/>
    <property type="match status" value="1"/>
</dbReference>